<keyword evidence="9" id="KW-1185">Reference proteome</keyword>
<proteinExistence type="predicted"/>
<feature type="transmembrane region" description="Helical" evidence="6">
    <location>
        <begin position="134"/>
        <end position="152"/>
    </location>
</feature>
<dbReference type="GO" id="GO:0005789">
    <property type="term" value="C:endoplasmic reticulum membrane"/>
    <property type="evidence" value="ECO:0007669"/>
    <property type="project" value="UniProtKB-SubCell"/>
</dbReference>
<organism evidence="8 9">
    <name type="scientific">Handroanthus impetiginosus</name>
    <dbReference type="NCBI Taxonomy" id="429701"/>
    <lineage>
        <taxon>Eukaryota</taxon>
        <taxon>Viridiplantae</taxon>
        <taxon>Streptophyta</taxon>
        <taxon>Embryophyta</taxon>
        <taxon>Tracheophyta</taxon>
        <taxon>Spermatophyta</taxon>
        <taxon>Magnoliopsida</taxon>
        <taxon>eudicotyledons</taxon>
        <taxon>Gunneridae</taxon>
        <taxon>Pentapetalae</taxon>
        <taxon>asterids</taxon>
        <taxon>lamiids</taxon>
        <taxon>Lamiales</taxon>
        <taxon>Bignoniaceae</taxon>
        <taxon>Crescentiina</taxon>
        <taxon>Tabebuia alliance</taxon>
        <taxon>Handroanthus</taxon>
    </lineage>
</organism>
<feature type="transmembrane region" description="Helical" evidence="6">
    <location>
        <begin position="47"/>
        <end position="68"/>
    </location>
</feature>
<dbReference type="InterPro" id="IPR003388">
    <property type="entry name" value="Reticulon"/>
</dbReference>
<comment type="subcellular location">
    <subcellularLocation>
        <location evidence="1 6">Endoplasmic reticulum membrane</location>
        <topology evidence="1 6">Multi-pass membrane protein</topology>
    </subcellularLocation>
</comment>
<evidence type="ECO:0000256" key="2">
    <source>
        <dbReference type="ARBA" id="ARBA00022692"/>
    </source>
</evidence>
<dbReference type="Pfam" id="PF02453">
    <property type="entry name" value="Reticulon"/>
    <property type="match status" value="1"/>
</dbReference>
<keyword evidence="3 6" id="KW-0256">Endoplasmic reticulum</keyword>
<dbReference type="PROSITE" id="PS50845">
    <property type="entry name" value="RETICULON"/>
    <property type="match status" value="1"/>
</dbReference>
<feature type="transmembrane region" description="Helical" evidence="6">
    <location>
        <begin position="74"/>
        <end position="92"/>
    </location>
</feature>
<evidence type="ECO:0000256" key="4">
    <source>
        <dbReference type="ARBA" id="ARBA00022989"/>
    </source>
</evidence>
<keyword evidence="5 6" id="KW-0472">Membrane</keyword>
<dbReference type="InterPro" id="IPR045064">
    <property type="entry name" value="Reticulon-like"/>
</dbReference>
<comment type="caution">
    <text evidence="8">The sequence shown here is derived from an EMBL/GenBank/DDBJ whole genome shotgun (WGS) entry which is preliminary data.</text>
</comment>
<reference evidence="9" key="1">
    <citation type="journal article" date="2018" name="Gigascience">
        <title>Genome assembly of the Pink Ipe (Handroanthus impetiginosus, Bignoniaceae), a highly valued, ecologically keystone Neotropical timber forest tree.</title>
        <authorList>
            <person name="Silva-Junior O.B."/>
            <person name="Grattapaglia D."/>
            <person name="Novaes E."/>
            <person name="Collevatti R.G."/>
        </authorList>
    </citation>
    <scope>NUCLEOTIDE SEQUENCE [LARGE SCALE GENOMIC DNA]</scope>
    <source>
        <strain evidence="9">cv. UFG-1</strain>
    </source>
</reference>
<dbReference type="OrthoDB" id="567788at2759"/>
<feature type="domain" description="Reticulon" evidence="7">
    <location>
        <begin position="34"/>
        <end position="216"/>
    </location>
</feature>
<keyword evidence="4 6" id="KW-1133">Transmembrane helix</keyword>
<dbReference type="Proteomes" id="UP000231279">
    <property type="component" value="Unassembled WGS sequence"/>
</dbReference>
<dbReference type="PANTHER" id="PTHR10994">
    <property type="entry name" value="RETICULON"/>
    <property type="match status" value="1"/>
</dbReference>
<evidence type="ECO:0000313" key="9">
    <source>
        <dbReference type="Proteomes" id="UP000231279"/>
    </source>
</evidence>
<evidence type="ECO:0000256" key="6">
    <source>
        <dbReference type="RuleBase" id="RU363132"/>
    </source>
</evidence>
<accession>A0A2G9I1S0</accession>
<evidence type="ECO:0000259" key="7">
    <source>
        <dbReference type="PROSITE" id="PS50845"/>
    </source>
</evidence>
<sequence length="216" mass="24894">MPIYTSDSDDVSAPPRRLFGHEKPLHAILGDGKVADVLLWRNRNLSAAILIGFTVIWFLFEVMGYNFVTLFCHISITMMLGLFIWSIGADIIDWTPPDPRLLTVQESTMRWLCAKINWTLSKFYDVSSGKDMKTFFMAIAFLWVVSGVGNYFSSLNLLYTGFLCLMTLPALYERYQDDVDHLARKGNKDMKKLYNKIDNKFLNKIPRGPVKEKKKF</sequence>
<dbReference type="EMBL" id="NKXS01000523">
    <property type="protein sequence ID" value="PIN23711.1"/>
    <property type="molecule type" value="Genomic_DNA"/>
</dbReference>
<evidence type="ECO:0000313" key="8">
    <source>
        <dbReference type="EMBL" id="PIN23711.1"/>
    </source>
</evidence>
<name>A0A2G9I1S0_9LAMI</name>
<dbReference type="PANTHER" id="PTHR10994:SF157">
    <property type="entry name" value="RETICULON-LIKE PROTEIN B14"/>
    <property type="match status" value="1"/>
</dbReference>
<keyword evidence="2 6" id="KW-0812">Transmembrane</keyword>
<dbReference type="GO" id="GO:0009617">
    <property type="term" value="P:response to bacterium"/>
    <property type="evidence" value="ECO:0007669"/>
    <property type="project" value="InterPro"/>
</dbReference>
<dbReference type="AlphaFoldDB" id="A0A2G9I1S0"/>
<protein>
    <recommendedName>
        <fullName evidence="6">Reticulon-like protein</fullName>
    </recommendedName>
</protein>
<evidence type="ECO:0000256" key="3">
    <source>
        <dbReference type="ARBA" id="ARBA00022824"/>
    </source>
</evidence>
<evidence type="ECO:0000256" key="5">
    <source>
        <dbReference type="ARBA" id="ARBA00023136"/>
    </source>
</evidence>
<evidence type="ECO:0000256" key="1">
    <source>
        <dbReference type="ARBA" id="ARBA00004477"/>
    </source>
</evidence>
<gene>
    <name evidence="8" type="ORF">CDL12_03557</name>
</gene>